<evidence type="ECO:0000313" key="2">
    <source>
        <dbReference type="Proteomes" id="UP001150581"/>
    </source>
</evidence>
<proteinExistence type="predicted"/>
<reference evidence="1" key="1">
    <citation type="submission" date="2022-07" db="EMBL/GenBank/DDBJ databases">
        <title>Phylogenomic reconstructions and comparative analyses of Kickxellomycotina fungi.</title>
        <authorList>
            <person name="Reynolds N.K."/>
            <person name="Stajich J.E."/>
            <person name="Barry K."/>
            <person name="Grigoriev I.V."/>
            <person name="Crous P."/>
            <person name="Smith M.E."/>
        </authorList>
    </citation>
    <scope>NUCLEOTIDE SEQUENCE</scope>
    <source>
        <strain evidence="1">Benny 63K</strain>
    </source>
</reference>
<protein>
    <submittedName>
        <fullName evidence="1">Uncharacterized protein</fullName>
    </submittedName>
</protein>
<organism evidence="1 2">
    <name type="scientific">Kickxella alabastrina</name>
    <dbReference type="NCBI Taxonomy" id="61397"/>
    <lineage>
        <taxon>Eukaryota</taxon>
        <taxon>Fungi</taxon>
        <taxon>Fungi incertae sedis</taxon>
        <taxon>Zoopagomycota</taxon>
        <taxon>Kickxellomycotina</taxon>
        <taxon>Kickxellomycetes</taxon>
        <taxon>Kickxellales</taxon>
        <taxon>Kickxellaceae</taxon>
        <taxon>Kickxella</taxon>
    </lineage>
</organism>
<dbReference type="Proteomes" id="UP001150581">
    <property type="component" value="Unassembled WGS sequence"/>
</dbReference>
<keyword evidence="2" id="KW-1185">Reference proteome</keyword>
<dbReference type="EMBL" id="JANBPG010000025">
    <property type="protein sequence ID" value="KAJ1901511.1"/>
    <property type="molecule type" value="Genomic_DNA"/>
</dbReference>
<accession>A0ACC1IVB3</accession>
<gene>
    <name evidence="1" type="ORF">LPJ66_000734</name>
</gene>
<name>A0ACC1IVB3_9FUNG</name>
<comment type="caution">
    <text evidence="1">The sequence shown here is derived from an EMBL/GenBank/DDBJ whole genome shotgun (WGS) entry which is preliminary data.</text>
</comment>
<evidence type="ECO:0000313" key="1">
    <source>
        <dbReference type="EMBL" id="KAJ1901511.1"/>
    </source>
</evidence>
<sequence length="182" mass="20808">MADETAHTHGQQNPQNQSTEPPRDETKKPETNNTSDLHPKPKSAPIDKQRTHIEQLMQRIDKPIDLPQSKKPTLRPPPEIVLNVRGSSAGAGSSDFHTYRELRRKEHLRIKLMDVEAKEDLASERFNEELESLKRKDEEKTAKNRAKRQKRKNKSDAKDSKDAKHVKGPKDAKAAKVDKDDK</sequence>